<gene>
    <name evidence="2" type="ORF">KAOT1_06972</name>
</gene>
<sequence length="139" mass="16296">MISLKQQHISKGFLIAGIMNIFGVLIFSRVFTNEVISEYDAIVMSNFGLLMIIVWGFAYISVAKNYKNVPWLIAVFAVEKLIYGYVWIQWLLNNNLSEVYEKDMMAGIFYTIYGINDWLFCIFFSVVFWKVYTKKLPKQ</sequence>
<keyword evidence="1" id="KW-1133">Transmembrane helix</keyword>
<evidence type="ECO:0000313" key="2">
    <source>
        <dbReference type="EMBL" id="EDP95206.1"/>
    </source>
</evidence>
<comment type="caution">
    <text evidence="2">The sequence shown here is derived from an EMBL/GenBank/DDBJ whole genome shotgun (WGS) entry which is preliminary data.</text>
</comment>
<protein>
    <submittedName>
        <fullName evidence="2">Uncharacterized protein</fullName>
    </submittedName>
</protein>
<reference evidence="2 3" key="1">
    <citation type="journal article" date="2011" name="J. Bacteriol.">
        <title>Genome sequence of the algicidal bacterium Kordia algicida OT-1.</title>
        <authorList>
            <person name="Lee H.S."/>
            <person name="Kang S.G."/>
            <person name="Kwon K.K."/>
            <person name="Lee J.H."/>
            <person name="Kim S.J."/>
        </authorList>
    </citation>
    <scope>NUCLEOTIDE SEQUENCE [LARGE SCALE GENOMIC DNA]</scope>
    <source>
        <strain evidence="2 3">OT-1</strain>
    </source>
</reference>
<name>A9E5P6_9FLAO</name>
<evidence type="ECO:0000313" key="3">
    <source>
        <dbReference type="Proteomes" id="UP000002945"/>
    </source>
</evidence>
<feature type="transmembrane region" description="Helical" evidence="1">
    <location>
        <begin position="108"/>
        <end position="129"/>
    </location>
</feature>
<dbReference type="HOGENOM" id="CLU_1914714_0_0_10"/>
<keyword evidence="1" id="KW-0472">Membrane</keyword>
<dbReference type="STRING" id="391587.KAOT1_06972"/>
<organism evidence="2 3">
    <name type="scientific">Kordia algicida OT-1</name>
    <dbReference type="NCBI Taxonomy" id="391587"/>
    <lineage>
        <taxon>Bacteria</taxon>
        <taxon>Pseudomonadati</taxon>
        <taxon>Bacteroidota</taxon>
        <taxon>Flavobacteriia</taxon>
        <taxon>Flavobacteriales</taxon>
        <taxon>Flavobacteriaceae</taxon>
        <taxon>Kordia</taxon>
    </lineage>
</organism>
<dbReference type="Proteomes" id="UP000002945">
    <property type="component" value="Unassembled WGS sequence"/>
</dbReference>
<dbReference type="AlphaFoldDB" id="A9E5P6"/>
<feature type="transmembrane region" description="Helical" evidence="1">
    <location>
        <begin position="12"/>
        <end position="31"/>
    </location>
</feature>
<evidence type="ECO:0000256" key="1">
    <source>
        <dbReference type="SAM" id="Phobius"/>
    </source>
</evidence>
<dbReference type="eggNOG" id="ENOG5032RHM">
    <property type="taxonomic scope" value="Bacteria"/>
</dbReference>
<keyword evidence="3" id="KW-1185">Reference proteome</keyword>
<accession>A9E5P6</accession>
<dbReference type="RefSeq" id="WP_007093962.1">
    <property type="nucleotide sequence ID" value="NZ_CP142125.1"/>
</dbReference>
<feature type="transmembrane region" description="Helical" evidence="1">
    <location>
        <begin position="69"/>
        <end position="88"/>
    </location>
</feature>
<dbReference type="EMBL" id="ABIB01000010">
    <property type="protein sequence ID" value="EDP95206.1"/>
    <property type="molecule type" value="Genomic_DNA"/>
</dbReference>
<keyword evidence="1" id="KW-0812">Transmembrane</keyword>
<feature type="transmembrane region" description="Helical" evidence="1">
    <location>
        <begin position="43"/>
        <end position="62"/>
    </location>
</feature>
<proteinExistence type="predicted"/>